<dbReference type="InterPro" id="IPR003870">
    <property type="entry name" value="DUF222"/>
</dbReference>
<dbReference type="OrthoDB" id="4419061at2"/>
<feature type="region of interest" description="Disordered" evidence="1">
    <location>
        <begin position="471"/>
        <end position="530"/>
    </location>
</feature>
<accession>F8E096</accession>
<keyword evidence="4" id="KW-1185">Reference proteome</keyword>
<feature type="compositionally biased region" description="Polar residues" evidence="1">
    <location>
        <begin position="476"/>
        <end position="489"/>
    </location>
</feature>
<dbReference type="RefSeq" id="WP_013887406.1">
    <property type="nucleotide sequence ID" value="NC_015673.1"/>
</dbReference>
<proteinExistence type="predicted"/>
<reference evidence="3 4" key="1">
    <citation type="journal article" date="2012" name="BMC Genomics">
        <title>Complete genome sequence, lifestyle, and multi-drug resistance of the human pathogen Corynebacterium resistens DSM 45100 isolated from blood samples of a leukemia patient.</title>
        <authorList>
            <person name="Schroder J."/>
            <person name="Maus I."/>
            <person name="Meyer K."/>
            <person name="Wordemann S."/>
            <person name="Blom J."/>
            <person name="Jaenicke S."/>
            <person name="Schneider J."/>
            <person name="Trost E."/>
            <person name="Tauch A."/>
        </authorList>
    </citation>
    <scope>NUCLEOTIDE SEQUENCE [LARGE SCALE GENOMIC DNA]</scope>
    <source>
        <strain evidence="4">DSM 45100 / JCM 12819 / CCUG 50093 / GTC 2026 / SICGH 158</strain>
    </source>
</reference>
<evidence type="ECO:0000259" key="2">
    <source>
        <dbReference type="Pfam" id="PF02720"/>
    </source>
</evidence>
<evidence type="ECO:0000313" key="4">
    <source>
        <dbReference type="Proteomes" id="UP000000492"/>
    </source>
</evidence>
<feature type="compositionally biased region" description="Basic and acidic residues" evidence="1">
    <location>
        <begin position="490"/>
        <end position="507"/>
    </location>
</feature>
<organism evidence="3 4">
    <name type="scientific">Corynebacterium resistens (strain DSM 45100 / JCM 12819 / GTC 2026 / SICGH 158)</name>
    <dbReference type="NCBI Taxonomy" id="662755"/>
    <lineage>
        <taxon>Bacteria</taxon>
        <taxon>Bacillati</taxon>
        <taxon>Actinomycetota</taxon>
        <taxon>Actinomycetes</taxon>
        <taxon>Mycobacteriales</taxon>
        <taxon>Corynebacteriaceae</taxon>
        <taxon>Corynebacterium</taxon>
    </lineage>
</organism>
<protein>
    <recommendedName>
        <fullName evidence="2">DUF222 domain-containing protein</fullName>
    </recommendedName>
</protein>
<dbReference type="AlphaFoldDB" id="F8E096"/>
<dbReference type="Pfam" id="PF02720">
    <property type="entry name" value="DUF222"/>
    <property type="match status" value="1"/>
</dbReference>
<evidence type="ECO:0000256" key="1">
    <source>
        <dbReference type="SAM" id="MobiDB-lite"/>
    </source>
</evidence>
<feature type="domain" description="DUF222" evidence="2">
    <location>
        <begin position="60"/>
        <end position="303"/>
    </location>
</feature>
<dbReference type="KEGG" id="crd:CRES_0009"/>
<dbReference type="EMBL" id="CP002857">
    <property type="protein sequence ID" value="AEI08372.1"/>
    <property type="molecule type" value="Genomic_DNA"/>
</dbReference>
<gene>
    <name evidence="3" type="ordered locus">CRES_0009</name>
</gene>
<dbReference type="CDD" id="cd00085">
    <property type="entry name" value="HNHc"/>
    <property type="match status" value="1"/>
</dbReference>
<dbReference type="HOGENOM" id="CLU_022065_4_0_11"/>
<feature type="region of interest" description="Disordered" evidence="1">
    <location>
        <begin position="256"/>
        <end position="282"/>
    </location>
</feature>
<dbReference type="STRING" id="662755.CRES_0009"/>
<dbReference type="Proteomes" id="UP000000492">
    <property type="component" value="Chromosome"/>
</dbReference>
<dbReference type="InterPro" id="IPR003615">
    <property type="entry name" value="HNH_nuc"/>
</dbReference>
<name>F8E096_CORRG</name>
<sequence>MVESNSTQTDAVLTAEFGVDTQNNLLAGLNQIEAAIASMLDNGEAGWQSLSLDMAREAYGRLEAVRNQMAAIDADFISAFDNDLPLKEHKRVQWLNRECRVSARDARERVQAFSVLCPPESASGGSSLYMPQFAGLAREGKAGQYTAAKVHRAVKSLPAKLQTEVAKAADGYIAALIEQGGPNAVDSLGLHLRKMIGQDEYNDDDRARLRSITVGKQGPDGMSSIRGKVSPRFAAALQRLFADYAKAGDLADRMCAAPNDGGSDGGTPFDSVTDPRSPEQRRHDALEAAVFGGFCRDNGESWSNRESGSTCNDVEAEAWNGDFSSTVPAISSRGLTPRRGSTTLVAVTTLQELMQQSGDAFTDGGIHCSLESLIGGVECTDFYLQILDLEEQTLHLGRSRRLGSLSQYLALLGEERISTAPGTSAPAAFCDIHHIRSWESGGETNLDNLTLVDKHVHSQTDDRRIRTDRWRSYSRTENQTSMTNNSRETNSSREASKVRWEPPDGHLSHRSQRRNLHPDAQPFRRRPGVA</sequence>
<dbReference type="eggNOG" id="COG1403">
    <property type="taxonomic scope" value="Bacteria"/>
</dbReference>
<evidence type="ECO:0000313" key="3">
    <source>
        <dbReference type="EMBL" id="AEI08372.1"/>
    </source>
</evidence>